<evidence type="ECO:0000313" key="1">
    <source>
        <dbReference type="EMBL" id="EFC88649.1"/>
    </source>
</evidence>
<dbReference type="Proteomes" id="UP000003344">
    <property type="component" value="Unassembled WGS sequence"/>
</dbReference>
<gene>
    <name evidence="1" type="ORF">NEIMUCOT_04698</name>
</gene>
<reference evidence="1 2" key="1">
    <citation type="submission" date="2009-10" db="EMBL/GenBank/DDBJ databases">
        <authorList>
            <person name="Weinstock G."/>
            <person name="Sodergren E."/>
            <person name="Clifton S."/>
            <person name="Fulton L."/>
            <person name="Fulton B."/>
            <person name="Courtney L."/>
            <person name="Fronick C."/>
            <person name="Harrison M."/>
            <person name="Strong C."/>
            <person name="Farmer C."/>
            <person name="Delahaunty K."/>
            <person name="Markovic C."/>
            <person name="Hall O."/>
            <person name="Minx P."/>
            <person name="Tomlinson C."/>
            <person name="Mitreva M."/>
            <person name="Nelson J."/>
            <person name="Hou S."/>
            <person name="Wollam A."/>
            <person name="Pepin K.H."/>
            <person name="Johnson M."/>
            <person name="Bhonagiri V."/>
            <person name="Nash W.E."/>
            <person name="Warren W."/>
            <person name="Chinwalla A."/>
            <person name="Mardis E.R."/>
            <person name="Wilson R.K."/>
        </authorList>
    </citation>
    <scope>NUCLEOTIDE SEQUENCE [LARGE SCALE GENOMIC DNA]</scope>
    <source>
        <strain evidence="2">ATCC 25996 / DSM 4631 / NCTC 10774 / M26</strain>
    </source>
</reference>
<comment type="caution">
    <text evidence="1">The sequence shown here is derived from an EMBL/GenBank/DDBJ whole genome shotgun (WGS) entry which is preliminary data.</text>
</comment>
<evidence type="ECO:0000313" key="2">
    <source>
        <dbReference type="Proteomes" id="UP000003344"/>
    </source>
</evidence>
<protein>
    <submittedName>
        <fullName evidence="1">Uncharacterized protein</fullName>
    </submittedName>
</protein>
<proteinExistence type="predicted"/>
<dbReference type="STRING" id="546266.NEIMUCOT_04698"/>
<accession>D2ZVQ5</accession>
<organism evidence="1 2">
    <name type="scientific">Neisseria mucosa (strain ATCC 25996 / DSM 4631 / NCTC 10774 / M26)</name>
    <dbReference type="NCBI Taxonomy" id="546266"/>
    <lineage>
        <taxon>Bacteria</taxon>
        <taxon>Pseudomonadati</taxon>
        <taxon>Pseudomonadota</taxon>
        <taxon>Betaproteobacteria</taxon>
        <taxon>Neisseriales</taxon>
        <taxon>Neisseriaceae</taxon>
        <taxon>Neisseria</taxon>
    </lineage>
</organism>
<dbReference type="AlphaFoldDB" id="D2ZVQ5"/>
<name>D2ZVQ5_NEIM2</name>
<dbReference type="EMBL" id="ACDX02000006">
    <property type="protein sequence ID" value="EFC88649.1"/>
    <property type="molecule type" value="Genomic_DNA"/>
</dbReference>
<sequence length="63" mass="7509">MRFNTQPPEGGWERERVQQQSWYRFNTQPPEGGWDKAIRETLGAQAFQHTAARRRLVIMMFSQ</sequence>